<dbReference type="GO" id="GO:0016746">
    <property type="term" value="F:acyltransferase activity"/>
    <property type="evidence" value="ECO:0007669"/>
    <property type="project" value="UniProtKB-KW"/>
</dbReference>
<comment type="caution">
    <text evidence="8">The sequence shown here is derived from an EMBL/GenBank/DDBJ whole genome shotgun (WGS) entry which is preliminary data.</text>
</comment>
<dbReference type="PANTHER" id="PTHR12563">
    <property type="entry name" value="GLYCEROL-3-PHOSPHATE ACYLTRANSFERASE"/>
    <property type="match status" value="1"/>
</dbReference>
<dbReference type="EMBL" id="JBEDNZ010000020">
    <property type="protein sequence ID" value="KAL0819794.1"/>
    <property type="molecule type" value="Genomic_DNA"/>
</dbReference>
<reference evidence="8 9" key="1">
    <citation type="submission" date="2024-06" db="EMBL/GenBank/DDBJ databases">
        <title>A chromosome-level genome assembly of beet webworm, Loxostege sticticalis.</title>
        <authorList>
            <person name="Zhang Y."/>
        </authorList>
    </citation>
    <scope>NUCLEOTIDE SEQUENCE [LARGE SCALE GENOMIC DNA]</scope>
    <source>
        <strain evidence="8">AQ028</strain>
        <tissue evidence="8">Male pupae</tissue>
    </source>
</reference>
<name>A0ABD0SL92_LOXSC</name>
<dbReference type="AlphaFoldDB" id="A0ABD0SL92"/>
<dbReference type="PIRSF" id="PIRSF000437">
    <property type="entry name" value="GPAT_DHAPAT"/>
    <property type="match status" value="1"/>
</dbReference>
<dbReference type="InterPro" id="IPR022284">
    <property type="entry name" value="GPAT/DHAPAT"/>
</dbReference>
<evidence type="ECO:0000256" key="6">
    <source>
        <dbReference type="PIRNR" id="PIRNR000437"/>
    </source>
</evidence>
<comment type="similarity">
    <text evidence="2 6">Belongs to the GPAT/DAPAT family.</text>
</comment>
<accession>A0ABD0SL92</accession>
<protein>
    <recommendedName>
        <fullName evidence="7">Phospholipid/glycerol acyltransferase domain-containing protein</fullName>
    </recommendedName>
</protein>
<dbReference type="SMART" id="SM00563">
    <property type="entry name" value="PlsC"/>
    <property type="match status" value="1"/>
</dbReference>
<sequence length="671" mass="75524">MSETSKFIDILEPRKGECGVFRFMSKAWYPKRTQTLDKINSPQDIKDAAAASLYMEAIIEAESSKTGASKESLRQEVLQHIEEIALDKKMHVIRWTGIVALKVAFKMNIGIYVNEPAVLKVKSTMGNNPVLFLPTHRSYADFCILTYLCYHYDIELPAVAAGTDFYSMAVIGQLLREMCAFYIRRTLAGAPLYAATLKQYVRTLVAKHAAPIEFFLEGTRSRSNKSLPPKYGMLSMSLMPLFARELADVTVVPVNISYDRLMEQRPYAYELLGVPKPKETTKGLIKWISSLNGHFGNMYINFGDPISVQEYLKQIPYSDESLKPIELQTLSPEQFNQVQDVADYVVGQQQANSVATISNLLALVLMESLMTQRALPYEEVVVEVERMIKVLRSLGATVFEDDVRKNVDRVLVVQDKSWTLDKDRRLRIISSEVIDVTDELKNKMKGHTLKAETMVNAIPIIQVQMYVNPMLHYLVPSALISVIVQRGPHTRDELARHYRRLRKLLRHEFFHTEKTEEKTFQDAFEYCVSNDVVAVCGEQVSVGGSEGARLRALLARAVWPALTSLLLCADVCTELQTIEQNQALKLVQKRAESGPYHPYCLSLDSATHCLQGLVLAGALTREKQIKSTSYHLVPAVMAECRALVASVLPAFTVDFGAANPVMLDCRVKSHL</sequence>
<dbReference type="Proteomes" id="UP001549921">
    <property type="component" value="Unassembled WGS sequence"/>
</dbReference>
<evidence type="ECO:0000259" key="7">
    <source>
        <dbReference type="SMART" id="SM00563"/>
    </source>
</evidence>
<dbReference type="Pfam" id="PF01553">
    <property type="entry name" value="Acyltransferase"/>
    <property type="match status" value="1"/>
</dbReference>
<dbReference type="InterPro" id="IPR041728">
    <property type="entry name" value="GPAT/DHAPAT_LPLAT"/>
</dbReference>
<gene>
    <name evidence="8" type="ORF">ABMA28_007832</name>
</gene>
<dbReference type="PANTHER" id="PTHR12563:SF17">
    <property type="entry name" value="DIHYDROXYACETONE PHOSPHATE ACYLTRANSFERASE"/>
    <property type="match status" value="1"/>
</dbReference>
<evidence type="ECO:0000313" key="8">
    <source>
        <dbReference type="EMBL" id="KAL0819794.1"/>
    </source>
</evidence>
<proteinExistence type="inferred from homology"/>
<keyword evidence="4" id="KW-0472">Membrane</keyword>
<organism evidence="8 9">
    <name type="scientific">Loxostege sticticalis</name>
    <name type="common">Beet webworm moth</name>
    <dbReference type="NCBI Taxonomy" id="481309"/>
    <lineage>
        <taxon>Eukaryota</taxon>
        <taxon>Metazoa</taxon>
        <taxon>Ecdysozoa</taxon>
        <taxon>Arthropoda</taxon>
        <taxon>Hexapoda</taxon>
        <taxon>Insecta</taxon>
        <taxon>Pterygota</taxon>
        <taxon>Neoptera</taxon>
        <taxon>Endopterygota</taxon>
        <taxon>Lepidoptera</taxon>
        <taxon>Glossata</taxon>
        <taxon>Ditrysia</taxon>
        <taxon>Pyraloidea</taxon>
        <taxon>Crambidae</taxon>
        <taxon>Pyraustinae</taxon>
        <taxon>Loxostege</taxon>
    </lineage>
</organism>
<keyword evidence="3 6" id="KW-0808">Transferase</keyword>
<dbReference type="SUPFAM" id="SSF69593">
    <property type="entry name" value="Glycerol-3-phosphate (1)-acyltransferase"/>
    <property type="match status" value="1"/>
</dbReference>
<dbReference type="InterPro" id="IPR045520">
    <property type="entry name" value="GPAT/DHAPAT_C"/>
</dbReference>
<keyword evidence="5 6" id="KW-0012">Acyltransferase</keyword>
<evidence type="ECO:0000256" key="3">
    <source>
        <dbReference type="ARBA" id="ARBA00022679"/>
    </source>
</evidence>
<dbReference type="CDD" id="cd07993">
    <property type="entry name" value="LPLAT_DHAPAT-like"/>
    <property type="match status" value="1"/>
</dbReference>
<dbReference type="Pfam" id="PF19277">
    <property type="entry name" value="GPAT_C"/>
    <property type="match status" value="1"/>
</dbReference>
<evidence type="ECO:0000256" key="5">
    <source>
        <dbReference type="ARBA" id="ARBA00023315"/>
    </source>
</evidence>
<dbReference type="InterPro" id="IPR002123">
    <property type="entry name" value="Plipid/glycerol_acylTrfase"/>
</dbReference>
<evidence type="ECO:0000256" key="4">
    <source>
        <dbReference type="ARBA" id="ARBA00023136"/>
    </source>
</evidence>
<feature type="domain" description="Phospholipid/glycerol acyltransferase" evidence="7">
    <location>
        <begin position="130"/>
        <end position="259"/>
    </location>
</feature>
<evidence type="ECO:0000256" key="2">
    <source>
        <dbReference type="ARBA" id="ARBA00007937"/>
    </source>
</evidence>
<comment type="subcellular location">
    <subcellularLocation>
        <location evidence="1">Endomembrane system</location>
        <topology evidence="1">Peripheral membrane protein</topology>
    </subcellularLocation>
</comment>
<evidence type="ECO:0000313" key="9">
    <source>
        <dbReference type="Proteomes" id="UP001549921"/>
    </source>
</evidence>
<dbReference type="GO" id="GO:0012505">
    <property type="term" value="C:endomembrane system"/>
    <property type="evidence" value="ECO:0007669"/>
    <property type="project" value="UniProtKB-SubCell"/>
</dbReference>
<evidence type="ECO:0000256" key="1">
    <source>
        <dbReference type="ARBA" id="ARBA00004184"/>
    </source>
</evidence>